<dbReference type="Proteomes" id="UP000241247">
    <property type="component" value="Unassembled WGS sequence"/>
</dbReference>
<proteinExistence type="predicted"/>
<dbReference type="EMBL" id="PZZZ01000001">
    <property type="protein sequence ID" value="PTM98824.1"/>
    <property type="molecule type" value="Genomic_DNA"/>
</dbReference>
<gene>
    <name evidence="1" type="ORF">C7449_101490</name>
</gene>
<name>A0A2T5BIL7_MYCDI</name>
<sequence length="169" mass="18687">MSCFRNMILLALSLTLAGCQRDSGPDPLQLTGKMFVFNYRLAYATYMVTLNRTQPVPEGSTVTAEFQNPAGGDALTLTRPLFPRQEKVVLESPDVTCIKKQTPYRVAIRVNAPDGTELQRLETTVVSDLDQSVLPAEALVIGPGYEKNPRMFRNGGLLPRHFDATKCPQ</sequence>
<reference evidence="1 2" key="1">
    <citation type="submission" date="2018-04" db="EMBL/GenBank/DDBJ databases">
        <title>Genomic Encyclopedia of Type Strains, Phase IV (KMG-IV): sequencing the most valuable type-strain genomes for metagenomic binning, comparative biology and taxonomic classification.</title>
        <authorList>
            <person name="Goeker M."/>
        </authorList>
    </citation>
    <scope>NUCLEOTIDE SEQUENCE [LARGE SCALE GENOMIC DNA]</scope>
    <source>
        <strain evidence="1 2">DSM 7138</strain>
    </source>
</reference>
<evidence type="ECO:0000313" key="1">
    <source>
        <dbReference type="EMBL" id="PTM98824.1"/>
    </source>
</evidence>
<protein>
    <recommendedName>
        <fullName evidence="3">Lipoprotein</fullName>
    </recommendedName>
</protein>
<keyword evidence="2" id="KW-1185">Reference proteome</keyword>
<dbReference type="RefSeq" id="WP_170115770.1">
    <property type="nucleotide sequence ID" value="NZ_JBHEEX010000006.1"/>
</dbReference>
<dbReference type="AlphaFoldDB" id="A0A2T5BIL7"/>
<organism evidence="1 2">
    <name type="scientific">Mycoplana dimorpha</name>
    <dbReference type="NCBI Taxonomy" id="28320"/>
    <lineage>
        <taxon>Bacteria</taxon>
        <taxon>Pseudomonadati</taxon>
        <taxon>Pseudomonadota</taxon>
        <taxon>Alphaproteobacteria</taxon>
        <taxon>Hyphomicrobiales</taxon>
        <taxon>Rhizobiaceae</taxon>
        <taxon>Mycoplana</taxon>
    </lineage>
</organism>
<evidence type="ECO:0000313" key="2">
    <source>
        <dbReference type="Proteomes" id="UP000241247"/>
    </source>
</evidence>
<evidence type="ECO:0008006" key="3">
    <source>
        <dbReference type="Google" id="ProtNLM"/>
    </source>
</evidence>
<dbReference type="PROSITE" id="PS51257">
    <property type="entry name" value="PROKAR_LIPOPROTEIN"/>
    <property type="match status" value="1"/>
</dbReference>
<accession>A0A2T5BIL7</accession>
<comment type="caution">
    <text evidence="1">The sequence shown here is derived from an EMBL/GenBank/DDBJ whole genome shotgun (WGS) entry which is preliminary data.</text>
</comment>